<dbReference type="InterPro" id="IPR013538">
    <property type="entry name" value="ASHA1/2-like_C"/>
</dbReference>
<dbReference type="SUPFAM" id="SSF55961">
    <property type="entry name" value="Bet v1-like"/>
    <property type="match status" value="1"/>
</dbReference>
<dbReference type="CDD" id="cd07814">
    <property type="entry name" value="SRPBCC_CalC_Aha1-like"/>
    <property type="match status" value="1"/>
</dbReference>
<reference evidence="4" key="1">
    <citation type="journal article" date="2019" name="Int. J. Syst. Evol. Microbiol.">
        <title>The Global Catalogue of Microorganisms (GCM) 10K type strain sequencing project: providing services to taxonomists for standard genome sequencing and annotation.</title>
        <authorList>
            <consortium name="The Broad Institute Genomics Platform"/>
            <consortium name="The Broad Institute Genome Sequencing Center for Infectious Disease"/>
            <person name="Wu L."/>
            <person name="Ma J."/>
        </authorList>
    </citation>
    <scope>NUCLEOTIDE SEQUENCE [LARGE SCALE GENOMIC DNA]</scope>
    <source>
        <strain evidence="4">CCUG 62114</strain>
    </source>
</reference>
<dbReference type="Proteomes" id="UP001596997">
    <property type="component" value="Unassembled WGS sequence"/>
</dbReference>
<evidence type="ECO:0000256" key="1">
    <source>
        <dbReference type="ARBA" id="ARBA00006817"/>
    </source>
</evidence>
<name>A0ABW3I4G2_9FLAO</name>
<comment type="similarity">
    <text evidence="1">Belongs to the AHA1 family.</text>
</comment>
<keyword evidence="4" id="KW-1185">Reference proteome</keyword>
<dbReference type="RefSeq" id="WP_377716302.1">
    <property type="nucleotide sequence ID" value="NZ_JBHTJM010000010.1"/>
</dbReference>
<gene>
    <name evidence="3" type="ORF">ACFQ1O_12130</name>
</gene>
<dbReference type="Gene3D" id="3.30.530.20">
    <property type="match status" value="1"/>
</dbReference>
<dbReference type="Pfam" id="PF08327">
    <property type="entry name" value="AHSA1"/>
    <property type="match status" value="1"/>
</dbReference>
<evidence type="ECO:0000259" key="2">
    <source>
        <dbReference type="Pfam" id="PF08327"/>
    </source>
</evidence>
<organism evidence="3 4">
    <name type="scientific">Pseudofulvibacter geojedonensis</name>
    <dbReference type="NCBI Taxonomy" id="1123758"/>
    <lineage>
        <taxon>Bacteria</taxon>
        <taxon>Pseudomonadati</taxon>
        <taxon>Bacteroidota</taxon>
        <taxon>Flavobacteriia</taxon>
        <taxon>Flavobacteriales</taxon>
        <taxon>Flavobacteriaceae</taxon>
        <taxon>Pseudofulvibacter</taxon>
    </lineage>
</organism>
<accession>A0ABW3I4G2</accession>
<evidence type="ECO:0000313" key="3">
    <source>
        <dbReference type="EMBL" id="MFD0964753.1"/>
    </source>
</evidence>
<sequence length="141" mass="16809">MKDVIVQQEFLVSGHSLWDAITNHEKMIQWFFINIPDFIPENGFCTEFLIENEGRRFTHVWKIEEVVPNKKIVYNWTYKEYTGEGKVFFEIEETDEGSRLVLTNKWVGEFPQDIPEFSRESCLGGWQYFINGNLKEFLDKN</sequence>
<feature type="domain" description="Activator of Hsp90 ATPase homologue 1/2-like C-terminal" evidence="2">
    <location>
        <begin position="16"/>
        <end position="138"/>
    </location>
</feature>
<evidence type="ECO:0000313" key="4">
    <source>
        <dbReference type="Proteomes" id="UP001596997"/>
    </source>
</evidence>
<protein>
    <submittedName>
        <fullName evidence="3">SRPBCC domain-containing protein</fullName>
    </submittedName>
</protein>
<dbReference type="InterPro" id="IPR023393">
    <property type="entry name" value="START-like_dom_sf"/>
</dbReference>
<comment type="caution">
    <text evidence="3">The sequence shown here is derived from an EMBL/GenBank/DDBJ whole genome shotgun (WGS) entry which is preliminary data.</text>
</comment>
<proteinExistence type="inferred from homology"/>
<dbReference type="EMBL" id="JBHTJM010000010">
    <property type="protein sequence ID" value="MFD0964753.1"/>
    <property type="molecule type" value="Genomic_DNA"/>
</dbReference>